<dbReference type="RefSeq" id="WP_270598156.1">
    <property type="nucleotide sequence ID" value="NZ_JAQESC010000005.1"/>
</dbReference>
<name>A0AAW8TW98_9ENTE</name>
<evidence type="ECO:0000313" key="2">
    <source>
        <dbReference type="EMBL" id="MDT2809671.1"/>
    </source>
</evidence>
<accession>A0AAW8TW98</accession>
<protein>
    <submittedName>
        <fullName evidence="2">DUF2142 domain-containing protein</fullName>
    </submittedName>
</protein>
<dbReference type="EMBL" id="JARQBJ010000002">
    <property type="protein sequence ID" value="MDT2809671.1"/>
    <property type="molecule type" value="Genomic_DNA"/>
</dbReference>
<feature type="transmembrane region" description="Helical" evidence="1">
    <location>
        <begin position="26"/>
        <end position="46"/>
    </location>
</feature>
<evidence type="ECO:0000256" key="1">
    <source>
        <dbReference type="SAM" id="Phobius"/>
    </source>
</evidence>
<sequence>MKYDKKINEESSRLNHHSRTAKVENIFLLFSIFFGLLFSFIQPMFFEPDSSFHFDSAMYISNTVVDRTDIGFSGEDYQSMPIPFTKIVDMHENGTYFKNFFGTKLPLIHKKDADSRISNSYGTEHDLRWSNDIMHVVPALGVKLGYSISPTIGVMVITARLLNVLFFSFTMFFIIKFLKAYKYIFMTVSLTPTVIQTAASLSYDCYNYISCAVAIMIIINFGVEIKSGKKINLTKFLINFLIASVFLFFSKTNSKLLFLGLVAIGAHLLLKKLKIILKSKQLLIAVVLILSGGILALSLFYSEQIIFVVKRIIYTLLEPYYTVLTTEVISGTTTAAIPYWLYGIQVAVLTLLFLSYHEEVVPKWMALGALLLVVLNFFAIMISYGLDPDFLDSSERIITGPQGRYFTPFLLLLAPAGTLVAQKITVLKGKWLLRLVVAMSILVLIVNLGITSIKFYHLNLPMDEYRSGVEHYIFK</sequence>
<keyword evidence="1" id="KW-1133">Transmembrane helix</keyword>
<feature type="transmembrane region" description="Helical" evidence="1">
    <location>
        <begin position="339"/>
        <end position="357"/>
    </location>
</feature>
<evidence type="ECO:0000313" key="3">
    <source>
        <dbReference type="Proteomes" id="UP001256711"/>
    </source>
</evidence>
<comment type="caution">
    <text evidence="2">The sequence shown here is derived from an EMBL/GenBank/DDBJ whole genome shotgun (WGS) entry which is preliminary data.</text>
</comment>
<reference evidence="2" key="1">
    <citation type="submission" date="2023-03" db="EMBL/GenBank/DDBJ databases">
        <authorList>
            <person name="Shen W."/>
            <person name="Cai J."/>
        </authorList>
    </citation>
    <scope>NUCLEOTIDE SEQUENCE</scope>
    <source>
        <strain evidence="2">B226-2</strain>
    </source>
</reference>
<feature type="transmembrane region" description="Helical" evidence="1">
    <location>
        <begin position="152"/>
        <end position="174"/>
    </location>
</feature>
<keyword evidence="1" id="KW-0472">Membrane</keyword>
<dbReference type="Proteomes" id="UP001256711">
    <property type="component" value="Unassembled WGS sequence"/>
</dbReference>
<feature type="transmembrane region" description="Helical" evidence="1">
    <location>
        <begin position="364"/>
        <end position="385"/>
    </location>
</feature>
<feature type="transmembrane region" description="Helical" evidence="1">
    <location>
        <begin position="431"/>
        <end position="453"/>
    </location>
</feature>
<proteinExistence type="predicted"/>
<keyword evidence="1" id="KW-0812">Transmembrane</keyword>
<feature type="transmembrane region" description="Helical" evidence="1">
    <location>
        <begin position="405"/>
        <end position="424"/>
    </location>
</feature>
<organism evidence="2 3">
    <name type="scientific">Enterococcus asini</name>
    <dbReference type="NCBI Taxonomy" id="57732"/>
    <lineage>
        <taxon>Bacteria</taxon>
        <taxon>Bacillati</taxon>
        <taxon>Bacillota</taxon>
        <taxon>Bacilli</taxon>
        <taxon>Lactobacillales</taxon>
        <taxon>Enterococcaceae</taxon>
        <taxon>Enterococcus</taxon>
    </lineage>
</organism>
<dbReference type="Pfam" id="PF09913">
    <property type="entry name" value="DUF2142"/>
    <property type="match status" value="1"/>
</dbReference>
<feature type="transmembrane region" description="Helical" evidence="1">
    <location>
        <begin position="282"/>
        <end position="301"/>
    </location>
</feature>
<feature type="transmembrane region" description="Helical" evidence="1">
    <location>
        <begin position="206"/>
        <end position="225"/>
    </location>
</feature>
<dbReference type="AlphaFoldDB" id="A0AAW8TW98"/>
<dbReference type="InterPro" id="IPR018674">
    <property type="entry name" value="DUF2142_membrane"/>
</dbReference>
<gene>
    <name evidence="2" type="ORF">P7H43_04185</name>
</gene>